<dbReference type="Pfam" id="PF07813">
    <property type="entry name" value="LTXXQ"/>
    <property type="match status" value="1"/>
</dbReference>
<evidence type="ECO:0000313" key="4">
    <source>
        <dbReference type="Proteomes" id="UP000808146"/>
    </source>
</evidence>
<feature type="region of interest" description="Disordered" evidence="1">
    <location>
        <begin position="133"/>
        <end position="166"/>
    </location>
</feature>
<reference evidence="3" key="1">
    <citation type="submission" date="2020-10" db="EMBL/GenBank/DDBJ databases">
        <title>Connecting structure to function with the recovery of over 1000 high-quality activated sludge metagenome-assembled genomes encoding full-length rRNA genes using long-read sequencing.</title>
        <authorList>
            <person name="Singleton C.M."/>
            <person name="Petriglieri F."/>
            <person name="Kristensen J.M."/>
            <person name="Kirkegaard R.H."/>
            <person name="Michaelsen T.Y."/>
            <person name="Andersen M.H."/>
            <person name="Karst S.M."/>
            <person name="Dueholm M.S."/>
            <person name="Nielsen P.H."/>
            <person name="Albertsen M."/>
        </authorList>
    </citation>
    <scope>NUCLEOTIDE SEQUENCE</scope>
    <source>
        <strain evidence="3">OdNE_18-Q3-R46-58_BAT3C.305</strain>
    </source>
</reference>
<feature type="signal peptide" evidence="2">
    <location>
        <begin position="1"/>
        <end position="27"/>
    </location>
</feature>
<dbReference type="EMBL" id="JADKBR010000017">
    <property type="protein sequence ID" value="MBK8891565.1"/>
    <property type="molecule type" value="Genomic_DNA"/>
</dbReference>
<proteinExistence type="predicted"/>
<dbReference type="Gene3D" id="1.20.120.1490">
    <property type="match status" value="1"/>
</dbReference>
<evidence type="ECO:0000256" key="2">
    <source>
        <dbReference type="SAM" id="SignalP"/>
    </source>
</evidence>
<evidence type="ECO:0000256" key="1">
    <source>
        <dbReference type="SAM" id="MobiDB-lite"/>
    </source>
</evidence>
<dbReference type="AlphaFoldDB" id="A0A9D7LPG5"/>
<dbReference type="Proteomes" id="UP000808146">
    <property type="component" value="Unassembled WGS sequence"/>
</dbReference>
<accession>A0A9D7LPG5</accession>
<feature type="chain" id="PRO_5038411336" evidence="2">
    <location>
        <begin position="28"/>
        <end position="166"/>
    </location>
</feature>
<gene>
    <name evidence="3" type="ORF">IPN75_14900</name>
</gene>
<comment type="caution">
    <text evidence="3">The sequence shown here is derived from an EMBL/GenBank/DDBJ whole genome shotgun (WGS) entry which is preliminary data.</text>
</comment>
<evidence type="ECO:0000313" key="3">
    <source>
        <dbReference type="EMBL" id="MBK8891565.1"/>
    </source>
</evidence>
<sequence length="166" mass="18743">MNQYRKLVPSLLVAAGLGTLFVAPVFAEPECDPMRGRDYRHEQYSKNMEQHQKMLHETLKLTPEQEPGWKKLIDSEQPMRAADAAKREDWSKLSAPERADKMLELSKVRQQHLSDHVVALKAFYATLTPAQQKSFEDFHAGSRSGMGGKRGPGMNKVEKAPATQKP</sequence>
<dbReference type="InterPro" id="IPR012899">
    <property type="entry name" value="LTXXQ"/>
</dbReference>
<keyword evidence="2" id="KW-0732">Signal</keyword>
<name>A0A9D7LPG5_9RHOO</name>
<organism evidence="3 4">
    <name type="scientific">Candidatus Dechloromonas phosphorivorans</name>
    <dbReference type="NCBI Taxonomy" id="2899244"/>
    <lineage>
        <taxon>Bacteria</taxon>
        <taxon>Pseudomonadati</taxon>
        <taxon>Pseudomonadota</taxon>
        <taxon>Betaproteobacteria</taxon>
        <taxon>Rhodocyclales</taxon>
        <taxon>Azonexaceae</taxon>
        <taxon>Dechloromonas</taxon>
    </lineage>
</organism>
<protein>
    <submittedName>
        <fullName evidence="3">Spy/CpxP family protein refolding chaperone</fullName>
    </submittedName>
</protein>
<dbReference type="GO" id="GO:0042597">
    <property type="term" value="C:periplasmic space"/>
    <property type="evidence" value="ECO:0007669"/>
    <property type="project" value="InterPro"/>
</dbReference>